<gene>
    <name evidence="2" type="ORF">RPIT_03480</name>
</gene>
<evidence type="ECO:0000259" key="1">
    <source>
        <dbReference type="SMART" id="SM00460"/>
    </source>
</evidence>
<organism evidence="2 3">
    <name type="scientific">Tessaracoccus flavus</name>
    <dbReference type="NCBI Taxonomy" id="1610493"/>
    <lineage>
        <taxon>Bacteria</taxon>
        <taxon>Bacillati</taxon>
        <taxon>Actinomycetota</taxon>
        <taxon>Actinomycetes</taxon>
        <taxon>Propionibacteriales</taxon>
        <taxon>Propionibacteriaceae</taxon>
        <taxon>Tessaracoccus</taxon>
    </lineage>
</organism>
<dbReference type="SUPFAM" id="SSF54001">
    <property type="entry name" value="Cysteine proteinases"/>
    <property type="match status" value="1"/>
</dbReference>
<dbReference type="InterPro" id="IPR013589">
    <property type="entry name" value="Bac_transglu_N"/>
</dbReference>
<dbReference type="InterPro" id="IPR002931">
    <property type="entry name" value="Transglutaminase-like"/>
</dbReference>
<sequence>MAARRYFVKHRTSYLYSEPVTLCHERGFLTPRQAPSQTVLAHGTRVTPEPLLESVHTDRFGNTSHYLEIHYPHTQLEVVKEAIVDVAWPEIHTDQLDQWTLGSAQRAIAGNAALRLDRAMYGLPSRYVDAPGGLDAYADTILAPNLGFGQALVELTRGIHRDFAYRPGVTSVRTTVGELLDLRAGVCQDFTHLGLAILRSLGIPARYVSGYIETRPAPGKQKLEGSDASHAWISALAPNGAWIDVDPTNAQFADSRYIVTAWGRDFADVSPLRGVVVTEAASSRMSVGVDVLPMVGDDAPPISVLGLSLS</sequence>
<dbReference type="Proteomes" id="UP000188324">
    <property type="component" value="Chromosome"/>
</dbReference>
<name>A0A1Q2CIX2_9ACTN</name>
<dbReference type="Gene3D" id="3.10.620.30">
    <property type="match status" value="1"/>
</dbReference>
<dbReference type="AlphaFoldDB" id="A0A1Q2CIX2"/>
<proteinExistence type="predicted"/>
<dbReference type="EMBL" id="CP019605">
    <property type="protein sequence ID" value="AQP45995.1"/>
    <property type="molecule type" value="Genomic_DNA"/>
</dbReference>
<evidence type="ECO:0000313" key="2">
    <source>
        <dbReference type="EMBL" id="AQP45995.1"/>
    </source>
</evidence>
<dbReference type="KEGG" id="tfl:RPIT_03480"/>
<dbReference type="InterPro" id="IPR038765">
    <property type="entry name" value="Papain-like_cys_pep_sf"/>
</dbReference>
<dbReference type="PANTHER" id="PTHR33490">
    <property type="entry name" value="BLR5614 PROTEIN-RELATED"/>
    <property type="match status" value="1"/>
</dbReference>
<dbReference type="Pfam" id="PF01841">
    <property type="entry name" value="Transglut_core"/>
    <property type="match status" value="1"/>
</dbReference>
<dbReference type="STRING" id="1610493.RPIT_03480"/>
<protein>
    <recommendedName>
        <fullName evidence="1">Transglutaminase-like domain-containing protein</fullName>
    </recommendedName>
</protein>
<dbReference type="PANTHER" id="PTHR33490:SF7">
    <property type="entry name" value="BLR2979 PROTEIN"/>
    <property type="match status" value="1"/>
</dbReference>
<accession>A0A1Q2CIX2</accession>
<keyword evidence="3" id="KW-1185">Reference proteome</keyword>
<reference evidence="2 3" key="1">
    <citation type="journal article" date="2016" name="Int. J. Syst. Evol. Microbiol.">
        <title>Tessaracoccus flavus sp. nov., isolated from the drainage system of a lindane-producing factory.</title>
        <authorList>
            <person name="Kumari R."/>
            <person name="Singh P."/>
            <person name="Schumann P."/>
            <person name="Lal R."/>
        </authorList>
    </citation>
    <scope>NUCLEOTIDE SEQUENCE [LARGE SCALE GENOMIC DNA]</scope>
    <source>
        <strain evidence="2 3">RP1T</strain>
    </source>
</reference>
<evidence type="ECO:0000313" key="3">
    <source>
        <dbReference type="Proteomes" id="UP000188324"/>
    </source>
</evidence>
<dbReference type="SMART" id="SM00460">
    <property type="entry name" value="TGc"/>
    <property type="match status" value="1"/>
</dbReference>
<dbReference type="Pfam" id="PF08379">
    <property type="entry name" value="Bact_transglu_N"/>
    <property type="match status" value="1"/>
</dbReference>
<feature type="domain" description="Transglutaminase-like" evidence="1">
    <location>
        <begin position="179"/>
        <end position="249"/>
    </location>
</feature>